<reference evidence="2 3" key="1">
    <citation type="journal article" date="2014" name="Int. J. Syst. Evol. Microbiol.">
        <title>Complete genome sequence of Corynebacterium casei LMG S-19264T (=DSM 44701T), isolated from a smear-ripened cheese.</title>
        <authorList>
            <consortium name="US DOE Joint Genome Institute (JGI-PGF)"/>
            <person name="Walter F."/>
            <person name="Albersmeier A."/>
            <person name="Kalinowski J."/>
            <person name="Ruckert C."/>
        </authorList>
    </citation>
    <scope>NUCLEOTIDE SEQUENCE [LARGE SCALE GENOMIC DNA]</scope>
    <source>
        <strain evidence="2 3">CGMCC 1.15295</strain>
    </source>
</reference>
<dbReference type="EMBL" id="BMIC01000001">
    <property type="protein sequence ID" value="GFZ83115.1"/>
    <property type="molecule type" value="Genomic_DNA"/>
</dbReference>
<evidence type="ECO:0000313" key="3">
    <source>
        <dbReference type="Proteomes" id="UP000598120"/>
    </source>
</evidence>
<keyword evidence="3" id="KW-1185">Reference proteome</keyword>
<dbReference type="RefSeq" id="WP_188605431.1">
    <property type="nucleotide sequence ID" value="NZ_BMIC01000001.1"/>
</dbReference>
<evidence type="ECO:0008006" key="4">
    <source>
        <dbReference type="Google" id="ProtNLM"/>
    </source>
</evidence>
<feature type="chain" id="PRO_5035275290" description="MetA-pathway of phenol degradation" evidence="1">
    <location>
        <begin position="24"/>
        <end position="268"/>
    </location>
</feature>
<dbReference type="Pfam" id="PF13557">
    <property type="entry name" value="Phenol_MetA_deg"/>
    <property type="match status" value="1"/>
</dbReference>
<proteinExistence type="predicted"/>
<gene>
    <name evidence="2" type="ORF">GCM10011531_12310</name>
</gene>
<dbReference type="Proteomes" id="UP000598120">
    <property type="component" value="Unassembled WGS sequence"/>
</dbReference>
<accession>A0A8J2TRU2</accession>
<comment type="caution">
    <text evidence="2">The sequence shown here is derived from an EMBL/GenBank/DDBJ whole genome shotgun (WGS) entry which is preliminary data.</text>
</comment>
<sequence length="268" mass="29503">MSTKFNKNIFALFLSLISASAFAQEDESLEALITDRPDATESPTPMPKGFLQVETGSFYESFEDNNIKNENYTYNTTLVRYGLLNNLELRLGWDFVEGKTKVNGTTLDDVTSGFNPLLFGFKTSIAQENGCFPEIGFLGHLYLPFTASNDYKPETTGVDFRFSFAHTLSENSSLSYNLGAAWGDDSPEASYVYTIAYGHSITDKLGAYAELYGDLPENSKANHLWDAGLTYLVSNNVQLDATVGSSITKGQDILISAGVSFRLPTKNN</sequence>
<protein>
    <recommendedName>
        <fullName evidence="4">MetA-pathway of phenol degradation</fullName>
    </recommendedName>
</protein>
<dbReference type="AlphaFoldDB" id="A0A8J2TRU2"/>
<dbReference type="InterPro" id="IPR025737">
    <property type="entry name" value="FApF"/>
</dbReference>
<keyword evidence="1" id="KW-0732">Signal</keyword>
<evidence type="ECO:0000313" key="2">
    <source>
        <dbReference type="EMBL" id="GFZ83115.1"/>
    </source>
</evidence>
<name>A0A8J2TRU2_9FLAO</name>
<organism evidence="2 3">
    <name type="scientific">Aquaticitalea lipolytica</name>
    <dbReference type="NCBI Taxonomy" id="1247562"/>
    <lineage>
        <taxon>Bacteria</taxon>
        <taxon>Pseudomonadati</taxon>
        <taxon>Bacteroidota</taxon>
        <taxon>Flavobacteriia</taxon>
        <taxon>Flavobacteriales</taxon>
        <taxon>Flavobacteriaceae</taxon>
        <taxon>Aquaticitalea</taxon>
    </lineage>
</organism>
<evidence type="ECO:0000256" key="1">
    <source>
        <dbReference type="SAM" id="SignalP"/>
    </source>
</evidence>
<feature type="signal peptide" evidence="1">
    <location>
        <begin position="1"/>
        <end position="23"/>
    </location>
</feature>
<dbReference type="SUPFAM" id="SSF56935">
    <property type="entry name" value="Porins"/>
    <property type="match status" value="1"/>
</dbReference>